<gene>
    <name evidence="4" type="ORF">VSX56_11495</name>
</gene>
<evidence type="ECO:0000313" key="5">
    <source>
        <dbReference type="Proteomes" id="UP001438953"/>
    </source>
</evidence>
<dbReference type="SMART" id="SM00062">
    <property type="entry name" value="PBPb"/>
    <property type="match status" value="1"/>
</dbReference>
<name>A0ABV1SHM8_9RHOB</name>
<dbReference type="CDD" id="cd01004">
    <property type="entry name" value="PBP2_MidA_like"/>
    <property type="match status" value="1"/>
</dbReference>
<feature type="chain" id="PRO_5045768275" evidence="2">
    <location>
        <begin position="23"/>
        <end position="278"/>
    </location>
</feature>
<feature type="signal peptide" evidence="2">
    <location>
        <begin position="1"/>
        <end position="22"/>
    </location>
</feature>
<dbReference type="SUPFAM" id="SSF53850">
    <property type="entry name" value="Periplasmic binding protein-like II"/>
    <property type="match status" value="1"/>
</dbReference>
<sequence>MFKLPKIAALSVALVAPLAAHAQCTPAIADADLIDAGKLQLSINPTNPPQQFVDKDGKLQGLNVDLADEISKRVCVDVELVRMDFPAMIPAMKGGRIDGMNTGMFWTEERSKMMWTVPYSEQSIAVIAKPGSDEKLSSETDLEGKTVGVETNSYQQNWLKKLNETNVAAGKKEIDIRGFATASAVVAALQAGQVDNALVVDSVGADLVKREKAKEVLTGLGKTRTTMAFANKNVADAVVKAMDEMQDDGTYQALFDKWKLSPLPEGEKVSIAGPGPSN</sequence>
<reference evidence="4 5" key="1">
    <citation type="submission" date="2024-01" db="EMBL/GenBank/DDBJ databases">
        <authorList>
            <person name="Deng Y."/>
            <person name="Su J."/>
        </authorList>
    </citation>
    <scope>NUCLEOTIDE SEQUENCE [LARGE SCALE GENOMIC DNA]</scope>
    <source>
        <strain evidence="4 5">CPCC 100088</strain>
    </source>
</reference>
<evidence type="ECO:0000259" key="3">
    <source>
        <dbReference type="SMART" id="SM00062"/>
    </source>
</evidence>
<evidence type="ECO:0000256" key="1">
    <source>
        <dbReference type="ARBA" id="ARBA00022729"/>
    </source>
</evidence>
<keyword evidence="1 2" id="KW-0732">Signal</keyword>
<comment type="caution">
    <text evidence="4">The sequence shown here is derived from an EMBL/GenBank/DDBJ whole genome shotgun (WGS) entry which is preliminary data.</text>
</comment>
<reference evidence="4 5" key="2">
    <citation type="submission" date="2024-06" db="EMBL/GenBank/DDBJ databases">
        <title>Thioclava kandeliae sp. nov. from a rhizosphere soil sample of Kandelia candel in a mangrove.</title>
        <authorList>
            <person name="Mu T."/>
        </authorList>
    </citation>
    <scope>NUCLEOTIDE SEQUENCE [LARGE SCALE GENOMIC DNA]</scope>
    <source>
        <strain evidence="4 5">CPCC 100088</strain>
    </source>
</reference>
<proteinExistence type="predicted"/>
<dbReference type="RefSeq" id="WP_350937209.1">
    <property type="nucleotide sequence ID" value="NZ_JAYWLC010000008.1"/>
</dbReference>
<dbReference type="Proteomes" id="UP001438953">
    <property type="component" value="Unassembled WGS sequence"/>
</dbReference>
<protein>
    <submittedName>
        <fullName evidence="4">ABC transporter substrate-binding protein</fullName>
    </submittedName>
</protein>
<accession>A0ABV1SHM8</accession>
<dbReference type="InterPro" id="IPR001638">
    <property type="entry name" value="Solute-binding_3/MltF_N"/>
</dbReference>
<dbReference type="EMBL" id="JAYWLC010000008">
    <property type="protein sequence ID" value="MER5172398.1"/>
    <property type="molecule type" value="Genomic_DNA"/>
</dbReference>
<evidence type="ECO:0000313" key="4">
    <source>
        <dbReference type="EMBL" id="MER5172398.1"/>
    </source>
</evidence>
<feature type="domain" description="Solute-binding protein family 3/N-terminal" evidence="3">
    <location>
        <begin position="38"/>
        <end position="262"/>
    </location>
</feature>
<organism evidence="4 5">
    <name type="scientific">Thioclava kandeliae</name>
    <dbReference type="NCBI Taxonomy" id="3070818"/>
    <lineage>
        <taxon>Bacteria</taxon>
        <taxon>Pseudomonadati</taxon>
        <taxon>Pseudomonadota</taxon>
        <taxon>Alphaproteobacteria</taxon>
        <taxon>Rhodobacterales</taxon>
        <taxon>Paracoccaceae</taxon>
        <taxon>Thioclava</taxon>
    </lineage>
</organism>
<dbReference type="Pfam" id="PF00497">
    <property type="entry name" value="SBP_bac_3"/>
    <property type="match status" value="1"/>
</dbReference>
<dbReference type="PANTHER" id="PTHR35936:SF17">
    <property type="entry name" value="ARGININE-BINDING EXTRACELLULAR PROTEIN ARTP"/>
    <property type="match status" value="1"/>
</dbReference>
<evidence type="ECO:0000256" key="2">
    <source>
        <dbReference type="SAM" id="SignalP"/>
    </source>
</evidence>
<dbReference type="PANTHER" id="PTHR35936">
    <property type="entry name" value="MEMBRANE-BOUND LYTIC MUREIN TRANSGLYCOSYLASE F"/>
    <property type="match status" value="1"/>
</dbReference>
<keyword evidence="5" id="KW-1185">Reference proteome</keyword>
<dbReference type="Gene3D" id="3.40.190.10">
    <property type="entry name" value="Periplasmic binding protein-like II"/>
    <property type="match status" value="2"/>
</dbReference>